<organism evidence="9 10">
    <name type="scientific">Oceanibacterium hippocampi</name>
    <dbReference type="NCBI Taxonomy" id="745714"/>
    <lineage>
        <taxon>Bacteria</taxon>
        <taxon>Pseudomonadati</taxon>
        <taxon>Pseudomonadota</taxon>
        <taxon>Alphaproteobacteria</taxon>
        <taxon>Sneathiellales</taxon>
        <taxon>Sneathiellaceae</taxon>
        <taxon>Oceanibacterium</taxon>
    </lineage>
</organism>
<dbReference type="SUPFAM" id="SSF52343">
    <property type="entry name" value="Ferredoxin reductase-like, C-terminal NADP-linked domain"/>
    <property type="match status" value="1"/>
</dbReference>
<dbReference type="InterPro" id="IPR039261">
    <property type="entry name" value="FNR_nucleotide-bd"/>
</dbReference>
<accession>A0A1Y5TJR8</accession>
<protein>
    <submittedName>
        <fullName evidence="9">Phenoxybenzoate dioxygenase subunit beta</fullName>
        <ecNumber evidence="9">1.-.-.-</ecNumber>
    </submittedName>
</protein>
<dbReference type="Proteomes" id="UP000193200">
    <property type="component" value="Unassembled WGS sequence"/>
</dbReference>
<dbReference type="CDD" id="cd00207">
    <property type="entry name" value="fer2"/>
    <property type="match status" value="1"/>
</dbReference>
<dbReference type="PANTHER" id="PTHR47354">
    <property type="entry name" value="NADH OXIDOREDUCTASE HCR"/>
    <property type="match status" value="1"/>
</dbReference>
<dbReference type="PROSITE" id="PS51085">
    <property type="entry name" value="2FE2S_FER_2"/>
    <property type="match status" value="1"/>
</dbReference>
<dbReference type="SUPFAM" id="SSF63380">
    <property type="entry name" value="Riboflavin synthase domain-like"/>
    <property type="match status" value="1"/>
</dbReference>
<keyword evidence="3" id="KW-0479">Metal-binding</keyword>
<keyword evidence="6" id="KW-0411">Iron-sulfur</keyword>
<dbReference type="InterPro" id="IPR001433">
    <property type="entry name" value="OxRdtase_FAD/NAD-bd"/>
</dbReference>
<keyword evidence="10" id="KW-1185">Reference proteome</keyword>
<evidence type="ECO:0000259" key="8">
    <source>
        <dbReference type="PROSITE" id="PS51384"/>
    </source>
</evidence>
<evidence type="ECO:0000256" key="2">
    <source>
        <dbReference type="ARBA" id="ARBA00022714"/>
    </source>
</evidence>
<feature type="domain" description="FAD-binding FR-type" evidence="8">
    <location>
        <begin position="10"/>
        <end position="112"/>
    </location>
</feature>
<evidence type="ECO:0000256" key="6">
    <source>
        <dbReference type="ARBA" id="ARBA00023014"/>
    </source>
</evidence>
<keyword evidence="4 9" id="KW-0560">Oxidoreductase</keyword>
<dbReference type="PROSITE" id="PS00197">
    <property type="entry name" value="2FE2S_FER_1"/>
    <property type="match status" value="1"/>
</dbReference>
<sequence length="324" mass="34651">MSAAADSGDRRPLNLRIQRMQWEAEGVLSVELRRPDGDELPSYEPGAHVDLRLPNGLVRSYSLAGDPANRDRYVVGVGLDAASRGGSSFVHGKLRVGDRIDVEPPLNHFPLVEDAEKVVLLAGGIGITPMLCMARRLTERGRPLTFHYAVRSRERAAFLDQLEAMGADLRLHVDAEAGGPFDIAAAVAGHPAGTHFYCCGPGPMMAAFEAAVAEVPDERVHVEYFTPKAIETEGADSAFTVRLARKGLTVEVPAGRSILGALADAGVIVPSSCEDGICGTCETRVLDGVPDHRDSVLTKAEQQSNRTMMVCVSRCKGSGLVLDI</sequence>
<dbReference type="InterPro" id="IPR017938">
    <property type="entry name" value="Riboflavin_synthase-like_b-brl"/>
</dbReference>
<dbReference type="FunCoup" id="A0A1Y5TJR8">
    <property type="interactions" value="85"/>
</dbReference>
<reference evidence="9 10" key="1">
    <citation type="submission" date="2017-03" db="EMBL/GenBank/DDBJ databases">
        <authorList>
            <person name="Afonso C.L."/>
            <person name="Miller P.J."/>
            <person name="Scott M.A."/>
            <person name="Spackman E."/>
            <person name="Goraichik I."/>
            <person name="Dimitrov K.M."/>
            <person name="Suarez D.L."/>
            <person name="Swayne D.E."/>
        </authorList>
    </citation>
    <scope>NUCLEOTIDE SEQUENCE [LARGE SCALE GENOMIC DNA]</scope>
    <source>
        <strain evidence="9 10">CECT 7691</strain>
    </source>
</reference>
<dbReference type="PANTHER" id="PTHR47354:SF1">
    <property type="entry name" value="CARNITINE MONOOXYGENASE REDUCTASE SUBUNIT"/>
    <property type="match status" value="1"/>
</dbReference>
<dbReference type="Gene3D" id="3.40.50.80">
    <property type="entry name" value="Nucleotide-binding domain of ferredoxin-NADP reductase (FNR) module"/>
    <property type="match status" value="1"/>
</dbReference>
<dbReference type="EMBL" id="FWFR01000002">
    <property type="protein sequence ID" value="SLN63586.1"/>
    <property type="molecule type" value="Genomic_DNA"/>
</dbReference>
<keyword evidence="9" id="KW-0223">Dioxygenase</keyword>
<dbReference type="InParanoid" id="A0A1Y5TJR8"/>
<dbReference type="Pfam" id="PF00175">
    <property type="entry name" value="NAD_binding_1"/>
    <property type="match status" value="1"/>
</dbReference>
<dbReference type="Gene3D" id="2.40.30.10">
    <property type="entry name" value="Translation factors"/>
    <property type="match status" value="1"/>
</dbReference>
<evidence type="ECO:0000256" key="3">
    <source>
        <dbReference type="ARBA" id="ARBA00022723"/>
    </source>
</evidence>
<evidence type="ECO:0000256" key="5">
    <source>
        <dbReference type="ARBA" id="ARBA00023004"/>
    </source>
</evidence>
<dbReference type="GO" id="GO:0046872">
    <property type="term" value="F:metal ion binding"/>
    <property type="evidence" value="ECO:0007669"/>
    <property type="project" value="UniProtKB-KW"/>
</dbReference>
<feature type="domain" description="2Fe-2S ferredoxin-type" evidence="7">
    <location>
        <begin position="239"/>
        <end position="324"/>
    </location>
</feature>
<dbReference type="GO" id="GO:0051537">
    <property type="term" value="F:2 iron, 2 sulfur cluster binding"/>
    <property type="evidence" value="ECO:0007669"/>
    <property type="project" value="UniProtKB-KW"/>
</dbReference>
<keyword evidence="5" id="KW-0408">Iron</keyword>
<dbReference type="InterPro" id="IPR006058">
    <property type="entry name" value="2Fe2S_fd_BS"/>
</dbReference>
<dbReference type="GO" id="GO:0051213">
    <property type="term" value="F:dioxygenase activity"/>
    <property type="evidence" value="ECO:0007669"/>
    <property type="project" value="UniProtKB-KW"/>
</dbReference>
<dbReference type="PROSITE" id="PS51384">
    <property type="entry name" value="FAD_FR"/>
    <property type="match status" value="1"/>
</dbReference>
<dbReference type="CDD" id="cd06185">
    <property type="entry name" value="PDR_like"/>
    <property type="match status" value="1"/>
</dbReference>
<dbReference type="InterPro" id="IPR017927">
    <property type="entry name" value="FAD-bd_FR_type"/>
</dbReference>
<evidence type="ECO:0000259" key="7">
    <source>
        <dbReference type="PROSITE" id="PS51085"/>
    </source>
</evidence>
<name>A0A1Y5TJR8_9PROT</name>
<dbReference type="Gene3D" id="3.10.20.30">
    <property type="match status" value="1"/>
</dbReference>
<dbReference type="PRINTS" id="PR00409">
    <property type="entry name" value="PHDIOXRDTASE"/>
</dbReference>
<evidence type="ECO:0000256" key="4">
    <source>
        <dbReference type="ARBA" id="ARBA00023002"/>
    </source>
</evidence>
<keyword evidence="2" id="KW-0001">2Fe-2S</keyword>
<evidence type="ECO:0000256" key="1">
    <source>
        <dbReference type="ARBA" id="ARBA00022630"/>
    </source>
</evidence>
<proteinExistence type="predicted"/>
<dbReference type="InterPro" id="IPR012675">
    <property type="entry name" value="Beta-grasp_dom_sf"/>
</dbReference>
<evidence type="ECO:0000313" key="9">
    <source>
        <dbReference type="EMBL" id="SLN63586.1"/>
    </source>
</evidence>
<gene>
    <name evidence="9" type="primary">pobB_2</name>
    <name evidence="9" type="ORF">OCH7691_02855</name>
</gene>
<dbReference type="InterPro" id="IPR050415">
    <property type="entry name" value="MRET"/>
</dbReference>
<keyword evidence="1" id="KW-0285">Flavoprotein</keyword>
<dbReference type="SUPFAM" id="SSF54292">
    <property type="entry name" value="2Fe-2S ferredoxin-like"/>
    <property type="match status" value="1"/>
</dbReference>
<dbReference type="AlphaFoldDB" id="A0A1Y5TJR8"/>
<dbReference type="EC" id="1.-.-.-" evidence="9"/>
<evidence type="ECO:0000313" key="10">
    <source>
        <dbReference type="Proteomes" id="UP000193200"/>
    </source>
</evidence>
<dbReference type="InterPro" id="IPR036010">
    <property type="entry name" value="2Fe-2S_ferredoxin-like_sf"/>
</dbReference>
<dbReference type="Pfam" id="PF00111">
    <property type="entry name" value="Fer2"/>
    <property type="match status" value="1"/>
</dbReference>
<dbReference type="InterPro" id="IPR001041">
    <property type="entry name" value="2Fe-2S_ferredoxin-type"/>
</dbReference>